<proteinExistence type="predicted"/>
<dbReference type="InterPro" id="IPR036409">
    <property type="entry name" value="Aldolase_II/adducin_N_sf"/>
</dbReference>
<dbReference type="AlphaFoldDB" id="A0A9D2HLA9"/>
<name>A0A9D2HLA9_9BACT</name>
<dbReference type="GO" id="GO:0046872">
    <property type="term" value="F:metal ion binding"/>
    <property type="evidence" value="ECO:0007669"/>
    <property type="project" value="UniProtKB-KW"/>
</dbReference>
<reference evidence="4" key="2">
    <citation type="submission" date="2021-04" db="EMBL/GenBank/DDBJ databases">
        <authorList>
            <person name="Gilroy R."/>
        </authorList>
    </citation>
    <scope>NUCLEOTIDE SEQUENCE</scope>
    <source>
        <strain evidence="4">5032</strain>
    </source>
</reference>
<dbReference type="SMART" id="SM01007">
    <property type="entry name" value="Aldolase_II"/>
    <property type="match status" value="1"/>
</dbReference>
<evidence type="ECO:0000256" key="1">
    <source>
        <dbReference type="ARBA" id="ARBA00022723"/>
    </source>
</evidence>
<sequence length="213" mass="22969">MSSNPFVVPPKIPADLCEEILFCCREAWNWGGLRGFNGNVSRLWDCPPFGTLILMTRAGVCKGRLNAADICLLRADGTLFSGGPASSEAAMHLAVYRARPDCRAVLHTHPPHLLALGIRLAGRMEDFLRLPLYESEVWRARLGVAPACAPGTTELAERVAEQAQQYPAVWMSGHGLCACGETLAEALGLSEQLEHLAEVQLMSGIGDTGTEEA</sequence>
<evidence type="ECO:0000256" key="2">
    <source>
        <dbReference type="ARBA" id="ARBA00023239"/>
    </source>
</evidence>
<dbReference type="SUPFAM" id="SSF53639">
    <property type="entry name" value="AraD/HMP-PK domain-like"/>
    <property type="match status" value="1"/>
</dbReference>
<dbReference type="InterPro" id="IPR001303">
    <property type="entry name" value="Aldolase_II/adducin_N"/>
</dbReference>
<accession>A0A9D2HLA9</accession>
<dbReference type="PANTHER" id="PTHR22789:SF0">
    <property type="entry name" value="3-OXO-TETRONATE 4-PHOSPHATE DECARBOXYLASE-RELATED"/>
    <property type="match status" value="1"/>
</dbReference>
<dbReference type="GO" id="GO:0016832">
    <property type="term" value="F:aldehyde-lyase activity"/>
    <property type="evidence" value="ECO:0007669"/>
    <property type="project" value="TreeGrafter"/>
</dbReference>
<protein>
    <submittedName>
        <fullName evidence="4">Class II aldolase/adducin family protein</fullName>
    </submittedName>
</protein>
<comment type="caution">
    <text evidence="4">The sequence shown here is derived from an EMBL/GenBank/DDBJ whole genome shotgun (WGS) entry which is preliminary data.</text>
</comment>
<feature type="domain" description="Class II aldolase/adducin N-terminal" evidence="3">
    <location>
        <begin position="18"/>
        <end position="201"/>
    </location>
</feature>
<gene>
    <name evidence="4" type="ORF">H9784_01690</name>
</gene>
<keyword evidence="2" id="KW-0456">Lyase</keyword>
<dbReference type="Proteomes" id="UP000823821">
    <property type="component" value="Unassembled WGS sequence"/>
</dbReference>
<reference evidence="4" key="1">
    <citation type="journal article" date="2021" name="PeerJ">
        <title>Extensive microbial diversity within the chicken gut microbiome revealed by metagenomics and culture.</title>
        <authorList>
            <person name="Gilroy R."/>
            <person name="Ravi A."/>
            <person name="Getino M."/>
            <person name="Pursley I."/>
            <person name="Horton D.L."/>
            <person name="Alikhan N.F."/>
            <person name="Baker D."/>
            <person name="Gharbi K."/>
            <person name="Hall N."/>
            <person name="Watson M."/>
            <person name="Adriaenssens E.M."/>
            <person name="Foster-Nyarko E."/>
            <person name="Jarju S."/>
            <person name="Secka A."/>
            <person name="Antonio M."/>
            <person name="Oren A."/>
            <person name="Chaudhuri R.R."/>
            <person name="La Ragione R."/>
            <person name="Hildebrand F."/>
            <person name="Pallen M.J."/>
        </authorList>
    </citation>
    <scope>NUCLEOTIDE SEQUENCE</scope>
    <source>
        <strain evidence="4">5032</strain>
    </source>
</reference>
<evidence type="ECO:0000313" key="5">
    <source>
        <dbReference type="Proteomes" id="UP000823821"/>
    </source>
</evidence>
<dbReference type="GO" id="GO:0019323">
    <property type="term" value="P:pentose catabolic process"/>
    <property type="evidence" value="ECO:0007669"/>
    <property type="project" value="TreeGrafter"/>
</dbReference>
<dbReference type="Pfam" id="PF00596">
    <property type="entry name" value="Aldolase_II"/>
    <property type="match status" value="1"/>
</dbReference>
<dbReference type="GO" id="GO:0005829">
    <property type="term" value="C:cytosol"/>
    <property type="evidence" value="ECO:0007669"/>
    <property type="project" value="TreeGrafter"/>
</dbReference>
<evidence type="ECO:0000313" key="4">
    <source>
        <dbReference type="EMBL" id="HJA78272.1"/>
    </source>
</evidence>
<dbReference type="EMBL" id="DWZD01000011">
    <property type="protein sequence ID" value="HJA78272.1"/>
    <property type="molecule type" value="Genomic_DNA"/>
</dbReference>
<keyword evidence="1" id="KW-0479">Metal-binding</keyword>
<dbReference type="InterPro" id="IPR050197">
    <property type="entry name" value="Aldolase_class_II_sugar_metab"/>
</dbReference>
<organism evidence="4 5">
    <name type="scientific">Candidatus Desulfovibrio intestinavium</name>
    <dbReference type="NCBI Taxonomy" id="2838534"/>
    <lineage>
        <taxon>Bacteria</taxon>
        <taxon>Pseudomonadati</taxon>
        <taxon>Thermodesulfobacteriota</taxon>
        <taxon>Desulfovibrionia</taxon>
        <taxon>Desulfovibrionales</taxon>
        <taxon>Desulfovibrionaceae</taxon>
        <taxon>Desulfovibrio</taxon>
    </lineage>
</organism>
<evidence type="ECO:0000259" key="3">
    <source>
        <dbReference type="SMART" id="SM01007"/>
    </source>
</evidence>
<dbReference type="Gene3D" id="3.40.225.10">
    <property type="entry name" value="Class II aldolase/adducin N-terminal domain"/>
    <property type="match status" value="1"/>
</dbReference>
<dbReference type="PANTHER" id="PTHR22789">
    <property type="entry name" value="FUCULOSE PHOSPHATE ALDOLASE"/>
    <property type="match status" value="1"/>
</dbReference>